<dbReference type="RefSeq" id="WP_345303972.1">
    <property type="nucleotide sequence ID" value="NZ_BAABJE010000014.1"/>
</dbReference>
<dbReference type="PROSITE" id="PS00018">
    <property type="entry name" value="EF_HAND_1"/>
    <property type="match status" value="2"/>
</dbReference>
<evidence type="ECO:0000313" key="5">
    <source>
        <dbReference type="Proteomes" id="UP001499959"/>
    </source>
</evidence>
<dbReference type="PROSITE" id="PS50222">
    <property type="entry name" value="EF_HAND_2"/>
    <property type="match status" value="2"/>
</dbReference>
<accession>A0ABP9BU56</accession>
<dbReference type="Gene3D" id="1.10.238.10">
    <property type="entry name" value="EF-hand"/>
    <property type="match status" value="1"/>
</dbReference>
<evidence type="ECO:0000259" key="3">
    <source>
        <dbReference type="PROSITE" id="PS50222"/>
    </source>
</evidence>
<name>A0ABP9BU56_9GAMM</name>
<keyword evidence="2" id="KW-0732">Signal</keyword>
<evidence type="ECO:0000313" key="4">
    <source>
        <dbReference type="EMBL" id="GAA4800221.1"/>
    </source>
</evidence>
<dbReference type="EMBL" id="BAABJE010000014">
    <property type="protein sequence ID" value="GAA4800221.1"/>
    <property type="molecule type" value="Genomic_DNA"/>
</dbReference>
<proteinExistence type="predicted"/>
<feature type="domain" description="EF-hand" evidence="3">
    <location>
        <begin position="103"/>
        <end position="129"/>
    </location>
</feature>
<dbReference type="InterPro" id="IPR002048">
    <property type="entry name" value="EF_hand_dom"/>
</dbReference>
<keyword evidence="5" id="KW-1185">Reference proteome</keyword>
<gene>
    <name evidence="4" type="ORF">GCM10023307_28290</name>
</gene>
<dbReference type="InterPro" id="IPR011992">
    <property type="entry name" value="EF-hand-dom_pair"/>
</dbReference>
<dbReference type="SUPFAM" id="SSF47473">
    <property type="entry name" value="EF-hand"/>
    <property type="match status" value="1"/>
</dbReference>
<reference evidence="5" key="1">
    <citation type="journal article" date="2019" name="Int. J. Syst. Evol. Microbiol.">
        <title>The Global Catalogue of Microorganisms (GCM) 10K type strain sequencing project: providing services to taxonomists for standard genome sequencing and annotation.</title>
        <authorList>
            <consortium name="The Broad Institute Genomics Platform"/>
            <consortium name="The Broad Institute Genome Sequencing Center for Infectious Disease"/>
            <person name="Wu L."/>
            <person name="Ma J."/>
        </authorList>
    </citation>
    <scope>NUCLEOTIDE SEQUENCE [LARGE SCALE GENOMIC DNA]</scope>
    <source>
        <strain evidence="5">JCM 18204</strain>
    </source>
</reference>
<organism evidence="4 5">
    <name type="scientific">Lysobacter hankyongensis</name>
    <dbReference type="NCBI Taxonomy" id="1176535"/>
    <lineage>
        <taxon>Bacteria</taxon>
        <taxon>Pseudomonadati</taxon>
        <taxon>Pseudomonadota</taxon>
        <taxon>Gammaproteobacteria</taxon>
        <taxon>Lysobacterales</taxon>
        <taxon>Lysobacteraceae</taxon>
        <taxon>Lysobacter</taxon>
    </lineage>
</organism>
<sequence length="169" mass="16642">MSSNKKPIAIAVSTALLLSGSAFASTHLSQGYQLGTDTVIDAKGAEGSCGGDKGAEGKCGGDKGAEGKCGEGACGMDKMDTNKDGKISKAEYAAAHKNGGGDFAKHDTNKDGFISAAEMKATHEGKCGGDKGAEGKCGEGKCGGDKPAATPEKKAAEGKCGEGKCGGAM</sequence>
<dbReference type="InterPro" id="IPR018247">
    <property type="entry name" value="EF_Hand_1_Ca_BS"/>
</dbReference>
<feature type="domain" description="EF-hand" evidence="3">
    <location>
        <begin position="76"/>
        <end position="102"/>
    </location>
</feature>
<dbReference type="Proteomes" id="UP001499959">
    <property type="component" value="Unassembled WGS sequence"/>
</dbReference>
<feature type="signal peptide" evidence="2">
    <location>
        <begin position="1"/>
        <end position="24"/>
    </location>
</feature>
<evidence type="ECO:0000256" key="1">
    <source>
        <dbReference type="SAM" id="MobiDB-lite"/>
    </source>
</evidence>
<feature type="region of interest" description="Disordered" evidence="1">
    <location>
        <begin position="141"/>
        <end position="169"/>
    </location>
</feature>
<comment type="caution">
    <text evidence="4">The sequence shown here is derived from an EMBL/GenBank/DDBJ whole genome shotgun (WGS) entry which is preliminary data.</text>
</comment>
<protein>
    <recommendedName>
        <fullName evidence="3">EF-hand domain-containing protein</fullName>
    </recommendedName>
</protein>
<feature type="chain" id="PRO_5047520376" description="EF-hand domain-containing protein" evidence="2">
    <location>
        <begin position="25"/>
        <end position="169"/>
    </location>
</feature>
<evidence type="ECO:0000256" key="2">
    <source>
        <dbReference type="SAM" id="SignalP"/>
    </source>
</evidence>
<feature type="compositionally biased region" description="Basic and acidic residues" evidence="1">
    <location>
        <begin position="151"/>
        <end position="162"/>
    </location>
</feature>
<dbReference type="Pfam" id="PF13202">
    <property type="entry name" value="EF-hand_5"/>
    <property type="match status" value="2"/>
</dbReference>